<accession>A0ACB8TWN2</accession>
<feature type="non-terminal residue" evidence="1">
    <location>
        <position position="1"/>
    </location>
</feature>
<proteinExistence type="predicted"/>
<comment type="caution">
    <text evidence="1">The sequence shown here is derived from an EMBL/GenBank/DDBJ whole genome shotgun (WGS) entry which is preliminary data.</text>
</comment>
<evidence type="ECO:0000313" key="2">
    <source>
        <dbReference type="Proteomes" id="UP001055072"/>
    </source>
</evidence>
<protein>
    <submittedName>
        <fullName evidence="1">Uncharacterized protein</fullName>
    </submittedName>
</protein>
<sequence>MTDRGYLNLLSHLTRPTTNLPLQTIQGSIAHYLAHVQPSPTPLAATIVSSPFFRNALYERLDGLSAAFRHAIHVKVKALKEEPRGVFTRSLYSRLDVWVREVLNGLQGGIPLLRLACYTGMVQGLEDWDDELKTKEGRIRRKVEEELVVVLAEVMDEFTVASSTGWEKEFTQEAQTQTAEGMLQLTFLIAAKAIPLTAHERLRVLPLASLIRLLLSTLEEAFEGGTFLRALTSQDSSLLPNGLVSSKITTLSQSLLLLNMSSLSGMCSQLLSILADTRPSEAWLVMQEITDTFIQISSAIEGDWLKVPFSRITDENELEPQAREVASATWLVLKTLLFTTIRTTQSLLSVVIYTPQPPPLRRSPSMRSVSPSGSRSTPYTFALTTLQIFSNLAFTLPQFGGLSSTAESGFIELKKVFYTALDVLAADELESARFMHELRESMEHNYTRTQAWPKTFWNAKKAYALACAEQLAKVLNEDSIKNDVYPLVASHLNDSSHRETYESAHSVMLAIFGAHSQKAEKLLSSQSLNIKGNDGRLQSFAEQAVPFYTQCLIDNSHPEKLTFVQLRLAYRALVRSASTMIPDGDTFAWFCVDSLIRALHTVPTDPEHQSSLLLALIASTSAVNLPVLPMVLDAILQEIKNREGAKDAKQEAVGALFEEISERVGDEGKEFAMKWWDENKLRLGRAVGGDGSVGDDAIASGKESSGKGKERETVSRL</sequence>
<reference evidence="1" key="1">
    <citation type="journal article" date="2021" name="Environ. Microbiol.">
        <title>Gene family expansions and transcriptome signatures uncover fungal adaptations to wood decay.</title>
        <authorList>
            <person name="Hage H."/>
            <person name="Miyauchi S."/>
            <person name="Viragh M."/>
            <person name="Drula E."/>
            <person name="Min B."/>
            <person name="Chaduli D."/>
            <person name="Navarro D."/>
            <person name="Favel A."/>
            <person name="Norest M."/>
            <person name="Lesage-Meessen L."/>
            <person name="Balint B."/>
            <person name="Merenyi Z."/>
            <person name="de Eugenio L."/>
            <person name="Morin E."/>
            <person name="Martinez A.T."/>
            <person name="Baldrian P."/>
            <person name="Stursova M."/>
            <person name="Martinez M.J."/>
            <person name="Novotny C."/>
            <person name="Magnuson J.K."/>
            <person name="Spatafora J.W."/>
            <person name="Maurice S."/>
            <person name="Pangilinan J."/>
            <person name="Andreopoulos W."/>
            <person name="LaButti K."/>
            <person name="Hundley H."/>
            <person name="Na H."/>
            <person name="Kuo A."/>
            <person name="Barry K."/>
            <person name="Lipzen A."/>
            <person name="Henrissat B."/>
            <person name="Riley R."/>
            <person name="Ahrendt S."/>
            <person name="Nagy L.G."/>
            <person name="Grigoriev I.V."/>
            <person name="Martin F."/>
            <person name="Rosso M.N."/>
        </authorList>
    </citation>
    <scope>NUCLEOTIDE SEQUENCE</scope>
    <source>
        <strain evidence="1">CBS 384.51</strain>
    </source>
</reference>
<dbReference type="Proteomes" id="UP001055072">
    <property type="component" value="Unassembled WGS sequence"/>
</dbReference>
<dbReference type="EMBL" id="MU274923">
    <property type="protein sequence ID" value="KAI0086488.1"/>
    <property type="molecule type" value="Genomic_DNA"/>
</dbReference>
<keyword evidence="2" id="KW-1185">Reference proteome</keyword>
<gene>
    <name evidence="1" type="ORF">BDY19DRAFT_960151</name>
</gene>
<name>A0ACB8TWN2_9APHY</name>
<organism evidence="1 2">
    <name type="scientific">Irpex rosettiformis</name>
    <dbReference type="NCBI Taxonomy" id="378272"/>
    <lineage>
        <taxon>Eukaryota</taxon>
        <taxon>Fungi</taxon>
        <taxon>Dikarya</taxon>
        <taxon>Basidiomycota</taxon>
        <taxon>Agaricomycotina</taxon>
        <taxon>Agaricomycetes</taxon>
        <taxon>Polyporales</taxon>
        <taxon>Irpicaceae</taxon>
        <taxon>Irpex</taxon>
    </lineage>
</organism>
<evidence type="ECO:0000313" key="1">
    <source>
        <dbReference type="EMBL" id="KAI0086488.1"/>
    </source>
</evidence>